<accession>A0A0K0WSQ2</accession>
<dbReference type="Proteomes" id="UP000232791">
    <property type="component" value="Segment"/>
</dbReference>
<keyword evidence="2" id="KW-1185">Reference proteome</keyword>
<evidence type="ECO:0000313" key="1">
    <source>
        <dbReference type="EMBL" id="AKS25453.1"/>
    </source>
</evidence>
<proteinExistence type="predicted"/>
<sequence length="96" mass="11277">MILFAKKQYDQRRIAVIVCTNFTVYFKLVEVLRVLFKMCDHTYIDEKHIRVFDEFPNTKFVSMAGLQALTKLSPRSAAAKRLQNWANNLFTCDQIN</sequence>
<gene>
    <name evidence="1" type="ORF">clas110</name>
</gene>
<evidence type="ECO:0000313" key="2">
    <source>
        <dbReference type="Proteomes" id="UP000232791"/>
    </source>
</evidence>
<name>A0A0K0WSQ2_9BBAC</name>
<dbReference type="EMBL" id="KR091910">
    <property type="protein sequence ID" value="AKS25453.1"/>
    <property type="molecule type" value="Genomic_DNA"/>
</dbReference>
<dbReference type="OrthoDB" id="23381at10239"/>
<protein>
    <submittedName>
        <fullName evidence="1">Clas110</fullName>
    </submittedName>
</protein>
<organism evidence="1 2">
    <name type="scientific">Clostera anastomosis granulovirus B</name>
    <dbReference type="NCBI Taxonomy" id="1986290"/>
    <lineage>
        <taxon>Viruses</taxon>
        <taxon>Viruses incertae sedis</taxon>
        <taxon>Naldaviricetes</taxon>
        <taxon>Lefavirales</taxon>
        <taxon>Baculoviridae</taxon>
        <taxon>Betabaculovirus</taxon>
        <taxon>Betabaculovirus alterclanastomosis</taxon>
    </lineage>
</organism>
<reference evidence="1 2" key="1">
    <citation type="journal article" date="2015" name="PLoS ONE">
        <title>The Complete Genome of a New Betabaculovirus from Clostera anastomosis.</title>
        <authorList>
            <person name="Yin F."/>
            <person name="Zhu Z."/>
            <person name="Liu X."/>
            <person name="Hou D."/>
            <person name="Wang J."/>
            <person name="Zhang L."/>
            <person name="Wang M."/>
            <person name="Kou Z."/>
            <person name="Wang H."/>
            <person name="Deng F."/>
            <person name="Hu Z."/>
        </authorList>
    </citation>
    <scope>NUCLEOTIDE SEQUENCE [LARGE SCALE GENOMIC DNA]</scope>
    <source>
        <strain evidence="1 2">ClasGV-B</strain>
    </source>
</reference>